<dbReference type="Pfam" id="PF00528">
    <property type="entry name" value="BPD_transp_1"/>
    <property type="match status" value="1"/>
</dbReference>
<evidence type="ECO:0000313" key="10">
    <source>
        <dbReference type="EMBL" id="SIN83850.1"/>
    </source>
</evidence>
<feature type="transmembrane region" description="Helical" evidence="8">
    <location>
        <begin position="263"/>
        <end position="286"/>
    </location>
</feature>
<keyword evidence="6 8" id="KW-1133">Transmembrane helix</keyword>
<evidence type="ECO:0000313" key="11">
    <source>
        <dbReference type="Proteomes" id="UP000184758"/>
    </source>
</evidence>
<protein>
    <recommendedName>
        <fullName evidence="8">Phosphate transport system permease protein PstA</fullName>
    </recommendedName>
</protein>
<feature type="transmembrane region" description="Helical" evidence="8">
    <location>
        <begin position="75"/>
        <end position="102"/>
    </location>
</feature>
<dbReference type="PANTHER" id="PTHR43470">
    <property type="entry name" value="PHOSPHATE TRANSPORT SYSTEM PERMEASE PROTEIN PSTA-RELATED"/>
    <property type="match status" value="1"/>
</dbReference>
<dbReference type="EMBL" id="FSRN01000001">
    <property type="protein sequence ID" value="SIN83850.1"/>
    <property type="molecule type" value="Genomic_DNA"/>
</dbReference>
<dbReference type="Gene3D" id="1.10.3720.10">
    <property type="entry name" value="MetI-like"/>
    <property type="match status" value="1"/>
</dbReference>
<keyword evidence="4 8" id="KW-1003">Cell membrane</keyword>
<evidence type="ECO:0000256" key="2">
    <source>
        <dbReference type="ARBA" id="ARBA00007069"/>
    </source>
</evidence>
<evidence type="ECO:0000256" key="4">
    <source>
        <dbReference type="ARBA" id="ARBA00022475"/>
    </source>
</evidence>
<sequence>MRTQKKYVNPDEKQIKKRISKNKAARIVFFIATFFGLAVLAVLIIRIVTQGAGYLNLDLLTNFASRNPENSGIKAALLGTLWVMSVTIPVALILGIGTAIYLEEYAPNNKFTQFIELNISNLAGVPSIVFGLLGLTLFVRYLGMGRSVLAGGLTMALMILPVIVVSSKEAIRSIPQDQYEAGYAMGATKWQIIRTVVLPAATPGILTGAILSLSRAIGETAPLLMIGAMTFIAYVPESIFSSFTVLPIQIFSWASRPQAEFQAVAAAGSVVLLIILIAMNSIAIGIRNKFSKRN</sequence>
<dbReference type="InterPro" id="IPR000515">
    <property type="entry name" value="MetI-like"/>
</dbReference>
<evidence type="ECO:0000256" key="1">
    <source>
        <dbReference type="ARBA" id="ARBA00004651"/>
    </source>
</evidence>
<dbReference type="NCBIfam" id="TIGR00974">
    <property type="entry name" value="3a0107s02c"/>
    <property type="match status" value="1"/>
</dbReference>
<dbReference type="PROSITE" id="PS50928">
    <property type="entry name" value="ABC_TM1"/>
    <property type="match status" value="1"/>
</dbReference>
<comment type="similarity">
    <text evidence="2 8">Belongs to the binding-protein-dependent transport system permease family. CysTW subfamily.</text>
</comment>
<dbReference type="STRING" id="28230.SAMN05878443_0065"/>
<dbReference type="GO" id="GO:0035435">
    <property type="term" value="P:phosphate ion transmembrane transport"/>
    <property type="evidence" value="ECO:0007669"/>
    <property type="project" value="InterPro"/>
</dbReference>
<feature type="transmembrane region" description="Helical" evidence="8">
    <location>
        <begin position="122"/>
        <end position="142"/>
    </location>
</feature>
<evidence type="ECO:0000256" key="6">
    <source>
        <dbReference type="ARBA" id="ARBA00022989"/>
    </source>
</evidence>
<feature type="transmembrane region" description="Helical" evidence="8">
    <location>
        <begin position="148"/>
        <end position="166"/>
    </location>
</feature>
<evidence type="ECO:0000256" key="5">
    <source>
        <dbReference type="ARBA" id="ARBA00022692"/>
    </source>
</evidence>
<keyword evidence="7 8" id="KW-0472">Membrane</keyword>
<comment type="subcellular location">
    <subcellularLocation>
        <location evidence="1 8">Cell membrane</location>
        <topology evidence="1 8">Multi-pass membrane protein</topology>
    </subcellularLocation>
</comment>
<dbReference type="CDD" id="cd06261">
    <property type="entry name" value="TM_PBP2"/>
    <property type="match status" value="1"/>
</dbReference>
<dbReference type="eggNOG" id="COG0581">
    <property type="taxonomic scope" value="Bacteria"/>
</dbReference>
<dbReference type="SUPFAM" id="SSF161098">
    <property type="entry name" value="MetI-like"/>
    <property type="match status" value="1"/>
</dbReference>
<dbReference type="InterPro" id="IPR035906">
    <property type="entry name" value="MetI-like_sf"/>
</dbReference>
<accession>A0A1N6ELI9</accession>
<organism evidence="10 11">
    <name type="scientific">Carnobacterium alterfunditum</name>
    <dbReference type="NCBI Taxonomy" id="28230"/>
    <lineage>
        <taxon>Bacteria</taxon>
        <taxon>Bacillati</taxon>
        <taxon>Bacillota</taxon>
        <taxon>Bacilli</taxon>
        <taxon>Lactobacillales</taxon>
        <taxon>Carnobacteriaceae</taxon>
        <taxon>Carnobacterium</taxon>
    </lineage>
</organism>
<dbReference type="GO" id="GO:0005886">
    <property type="term" value="C:plasma membrane"/>
    <property type="evidence" value="ECO:0007669"/>
    <property type="project" value="UniProtKB-SubCell"/>
</dbReference>
<evidence type="ECO:0000259" key="9">
    <source>
        <dbReference type="PROSITE" id="PS50928"/>
    </source>
</evidence>
<dbReference type="RefSeq" id="WP_034546448.1">
    <property type="nucleotide sequence ID" value="NZ_FSRN01000001.1"/>
</dbReference>
<dbReference type="InterPro" id="IPR005672">
    <property type="entry name" value="Phosphate_PstA"/>
</dbReference>
<dbReference type="GO" id="GO:0005315">
    <property type="term" value="F:phosphate transmembrane transporter activity"/>
    <property type="evidence" value="ECO:0007669"/>
    <property type="project" value="InterPro"/>
</dbReference>
<proteinExistence type="inferred from homology"/>
<feature type="transmembrane region" description="Helical" evidence="8">
    <location>
        <begin position="223"/>
        <end position="251"/>
    </location>
</feature>
<dbReference type="PANTHER" id="PTHR43470:SF5">
    <property type="entry name" value="PHOSPHATE TRANSPORT SYSTEM PERMEASE PROTEIN PSTA"/>
    <property type="match status" value="1"/>
</dbReference>
<dbReference type="OrthoDB" id="9807065at2"/>
<evidence type="ECO:0000256" key="3">
    <source>
        <dbReference type="ARBA" id="ARBA00022448"/>
    </source>
</evidence>
<keyword evidence="11" id="KW-1185">Reference proteome</keyword>
<name>A0A1N6ELI9_9LACT</name>
<gene>
    <name evidence="10" type="ORF">SAMN05878443_0065</name>
</gene>
<feature type="transmembrane region" description="Helical" evidence="8">
    <location>
        <begin position="27"/>
        <end position="55"/>
    </location>
</feature>
<evidence type="ECO:0000256" key="8">
    <source>
        <dbReference type="RuleBase" id="RU363043"/>
    </source>
</evidence>
<keyword evidence="5 8" id="KW-0812">Transmembrane</keyword>
<dbReference type="Proteomes" id="UP000184758">
    <property type="component" value="Unassembled WGS sequence"/>
</dbReference>
<evidence type="ECO:0000256" key="7">
    <source>
        <dbReference type="ARBA" id="ARBA00023136"/>
    </source>
</evidence>
<keyword evidence="3" id="KW-0813">Transport</keyword>
<feature type="domain" description="ABC transmembrane type-1" evidence="9">
    <location>
        <begin position="77"/>
        <end position="283"/>
    </location>
</feature>
<dbReference type="AlphaFoldDB" id="A0A1N6ELI9"/>
<reference evidence="11" key="1">
    <citation type="submission" date="2016-11" db="EMBL/GenBank/DDBJ databases">
        <authorList>
            <person name="Varghese N."/>
            <person name="Submissions S."/>
        </authorList>
    </citation>
    <scope>NUCLEOTIDE SEQUENCE [LARGE SCALE GENOMIC DNA]</scope>
    <source>
        <strain evidence="11">313</strain>
    </source>
</reference>